<dbReference type="GeneID" id="109534693"/>
<dbReference type="AlphaFoldDB" id="A0AAR5P4F5"/>
<proteinExistence type="predicted"/>
<dbReference type="KEGG" id="dpa:109534693"/>
<accession>A0AAR5P4F5</accession>
<dbReference type="EnsemblMetazoa" id="XM_019900440.1">
    <property type="protein sequence ID" value="XP_019755999.1"/>
    <property type="gene ID" value="LOC109534693"/>
</dbReference>
<sequence>MADRSYHSTNPMDFHPCDTPRGMDYFDLACLTKEQQQRLNNHKIEVVRQHQKFLYRNPEIRAVIHVIMKKILLERPSHDVDRFIGNYFLHNWEAISEEVKKYVEMMPGKPSADESKIQIKEDKHVKLEEGLGSPAISRSRTSSAEEHLLGHIAKEIVDELVQKAAEQAGPVASHESADPAIKEDKRQSAKSEDEDDELIFDLGLDFDLDFSGYHEEDENKDLANKKLDKNIIATLSNVALQSPPF</sequence>
<evidence type="ECO:0000256" key="1">
    <source>
        <dbReference type="SAM" id="MobiDB-lite"/>
    </source>
</evidence>
<name>A0AAR5P4F5_DENPD</name>
<feature type="region of interest" description="Disordered" evidence="1">
    <location>
        <begin position="165"/>
        <end position="194"/>
    </location>
</feature>
<feature type="compositionally biased region" description="Basic and acidic residues" evidence="1">
    <location>
        <begin position="175"/>
        <end position="191"/>
    </location>
</feature>
<evidence type="ECO:0008006" key="4">
    <source>
        <dbReference type="Google" id="ProtNLM"/>
    </source>
</evidence>
<protein>
    <recommendedName>
        <fullName evidence="4">RIIa domain-containing protein</fullName>
    </recommendedName>
</protein>
<keyword evidence="3" id="KW-1185">Reference proteome</keyword>
<reference evidence="3" key="1">
    <citation type="journal article" date="2013" name="Genome Biol.">
        <title>Draft genome of the mountain pine beetle, Dendroctonus ponderosae Hopkins, a major forest pest.</title>
        <authorList>
            <person name="Keeling C.I."/>
            <person name="Yuen M.M."/>
            <person name="Liao N.Y."/>
            <person name="Docking T.R."/>
            <person name="Chan S.K."/>
            <person name="Taylor G.A."/>
            <person name="Palmquist D.L."/>
            <person name="Jackman S.D."/>
            <person name="Nguyen A."/>
            <person name="Li M."/>
            <person name="Henderson H."/>
            <person name="Janes J.K."/>
            <person name="Zhao Y."/>
            <person name="Pandoh P."/>
            <person name="Moore R."/>
            <person name="Sperling F.A."/>
            <person name="Huber D.P."/>
            <person name="Birol I."/>
            <person name="Jones S.J."/>
            <person name="Bohlmann J."/>
        </authorList>
    </citation>
    <scope>NUCLEOTIDE SEQUENCE</scope>
</reference>
<organism evidence="2 3">
    <name type="scientific">Dendroctonus ponderosae</name>
    <name type="common">Mountain pine beetle</name>
    <dbReference type="NCBI Taxonomy" id="77166"/>
    <lineage>
        <taxon>Eukaryota</taxon>
        <taxon>Metazoa</taxon>
        <taxon>Ecdysozoa</taxon>
        <taxon>Arthropoda</taxon>
        <taxon>Hexapoda</taxon>
        <taxon>Insecta</taxon>
        <taxon>Pterygota</taxon>
        <taxon>Neoptera</taxon>
        <taxon>Endopterygota</taxon>
        <taxon>Coleoptera</taxon>
        <taxon>Polyphaga</taxon>
        <taxon>Cucujiformia</taxon>
        <taxon>Curculionidae</taxon>
        <taxon>Scolytinae</taxon>
        <taxon>Dendroctonus</taxon>
    </lineage>
</organism>
<evidence type="ECO:0000313" key="3">
    <source>
        <dbReference type="Proteomes" id="UP000019118"/>
    </source>
</evidence>
<reference evidence="2" key="2">
    <citation type="submission" date="2024-08" db="UniProtKB">
        <authorList>
            <consortium name="EnsemblMetazoa"/>
        </authorList>
    </citation>
    <scope>IDENTIFICATION</scope>
</reference>
<dbReference type="Proteomes" id="UP000019118">
    <property type="component" value="Unassembled WGS sequence"/>
</dbReference>
<evidence type="ECO:0000313" key="2">
    <source>
        <dbReference type="EnsemblMetazoa" id="XP_019755999.1"/>
    </source>
</evidence>